<accession>A0ABW4ZJT6</accession>
<name>A0ABW4ZJT6_9SPHI</name>
<evidence type="ECO:0000313" key="1">
    <source>
        <dbReference type="EMBL" id="MFD2162096.1"/>
    </source>
</evidence>
<reference evidence="2" key="1">
    <citation type="journal article" date="2019" name="Int. J. Syst. Evol. Microbiol.">
        <title>The Global Catalogue of Microorganisms (GCM) 10K type strain sequencing project: providing services to taxonomists for standard genome sequencing and annotation.</title>
        <authorList>
            <consortium name="The Broad Institute Genomics Platform"/>
            <consortium name="The Broad Institute Genome Sequencing Center for Infectious Disease"/>
            <person name="Wu L."/>
            <person name="Ma J."/>
        </authorList>
    </citation>
    <scope>NUCLEOTIDE SEQUENCE [LARGE SCALE GENOMIC DNA]</scope>
    <source>
        <strain evidence="2">KCTC 42217</strain>
    </source>
</reference>
<gene>
    <name evidence="1" type="ORF">ACFSJU_06805</name>
</gene>
<evidence type="ECO:0000313" key="2">
    <source>
        <dbReference type="Proteomes" id="UP001597387"/>
    </source>
</evidence>
<organism evidence="1 2">
    <name type="scientific">Paradesertivirga mongoliensis</name>
    <dbReference type="NCBI Taxonomy" id="2100740"/>
    <lineage>
        <taxon>Bacteria</taxon>
        <taxon>Pseudomonadati</taxon>
        <taxon>Bacteroidota</taxon>
        <taxon>Sphingobacteriia</taxon>
        <taxon>Sphingobacteriales</taxon>
        <taxon>Sphingobacteriaceae</taxon>
        <taxon>Paradesertivirga</taxon>
    </lineage>
</organism>
<proteinExistence type="predicted"/>
<sequence>MATTNNILLKEAKGKIGKDIVVKNYGNKTVISKYPDMSGVKYNDLQKQKQRSFAEAVAYARSIISDPVKKAEYQKKLPKGKRVYTAALQEFLKRL</sequence>
<dbReference type="EMBL" id="JBHUHZ010000001">
    <property type="protein sequence ID" value="MFD2162096.1"/>
    <property type="molecule type" value="Genomic_DNA"/>
</dbReference>
<protein>
    <submittedName>
        <fullName evidence="1">Uncharacterized protein</fullName>
    </submittedName>
</protein>
<dbReference type="RefSeq" id="WP_255897857.1">
    <property type="nucleotide sequence ID" value="NZ_JAFMZO010000001.1"/>
</dbReference>
<keyword evidence="2" id="KW-1185">Reference proteome</keyword>
<comment type="caution">
    <text evidence="1">The sequence shown here is derived from an EMBL/GenBank/DDBJ whole genome shotgun (WGS) entry which is preliminary data.</text>
</comment>
<dbReference type="Proteomes" id="UP001597387">
    <property type="component" value="Unassembled WGS sequence"/>
</dbReference>